<protein>
    <submittedName>
        <fullName evidence="1">Uncharacterized protein</fullName>
    </submittedName>
</protein>
<proteinExistence type="predicted"/>
<reference evidence="1 2" key="1">
    <citation type="journal article" date="2018" name="Nat. Ecol. Evol.">
        <title>Pezizomycetes genomes reveal the molecular basis of ectomycorrhizal truffle lifestyle.</title>
        <authorList>
            <person name="Murat C."/>
            <person name="Payen T."/>
            <person name="Noel B."/>
            <person name="Kuo A."/>
            <person name="Morin E."/>
            <person name="Chen J."/>
            <person name="Kohler A."/>
            <person name="Krizsan K."/>
            <person name="Balestrini R."/>
            <person name="Da Silva C."/>
            <person name="Montanini B."/>
            <person name="Hainaut M."/>
            <person name="Levati E."/>
            <person name="Barry K.W."/>
            <person name="Belfiori B."/>
            <person name="Cichocki N."/>
            <person name="Clum A."/>
            <person name="Dockter R.B."/>
            <person name="Fauchery L."/>
            <person name="Guy J."/>
            <person name="Iotti M."/>
            <person name="Le Tacon F."/>
            <person name="Lindquist E.A."/>
            <person name="Lipzen A."/>
            <person name="Malagnac F."/>
            <person name="Mello A."/>
            <person name="Molinier V."/>
            <person name="Miyauchi S."/>
            <person name="Poulain J."/>
            <person name="Riccioni C."/>
            <person name="Rubini A."/>
            <person name="Sitrit Y."/>
            <person name="Splivallo R."/>
            <person name="Traeger S."/>
            <person name="Wang M."/>
            <person name="Zifcakova L."/>
            <person name="Wipf D."/>
            <person name="Zambonelli A."/>
            <person name="Paolocci F."/>
            <person name="Nowrousian M."/>
            <person name="Ottonello S."/>
            <person name="Baldrian P."/>
            <person name="Spatafora J.W."/>
            <person name="Henrissat B."/>
            <person name="Nagy L.G."/>
            <person name="Aury J.M."/>
            <person name="Wincker P."/>
            <person name="Grigoriev I.V."/>
            <person name="Bonfante P."/>
            <person name="Martin F.M."/>
        </authorList>
    </citation>
    <scope>NUCLEOTIDE SEQUENCE [LARGE SCALE GENOMIC DNA]</scope>
    <source>
        <strain evidence="1 2">120613-1</strain>
    </source>
</reference>
<organism evidence="1 2">
    <name type="scientific">Choiromyces venosus 120613-1</name>
    <dbReference type="NCBI Taxonomy" id="1336337"/>
    <lineage>
        <taxon>Eukaryota</taxon>
        <taxon>Fungi</taxon>
        <taxon>Dikarya</taxon>
        <taxon>Ascomycota</taxon>
        <taxon>Pezizomycotina</taxon>
        <taxon>Pezizomycetes</taxon>
        <taxon>Pezizales</taxon>
        <taxon>Tuberaceae</taxon>
        <taxon>Choiromyces</taxon>
    </lineage>
</organism>
<sequence>MSLYLKGKQSLEELVDPHGWSSTTSSSPTPFEKQASLIPDKNKYEYQSARELVRVLISIIELGSAEEYFLYFHGIIAREFESIERELHAVQLRSAVRFTFENSLHAAILRIMPGPEHEKVGIELYMIIVMKIASIPGHSHESIAGVSATRFQVPGVRSKEGDQGLHPDTRIGRGAWPSLMIEVGYSEGLNLLHLDAEWWLKHSQSRTRFVIITKISRNPFHIRIECWRMVATVGRQTRQTPTWIPRCVQDFNIDAAGVVVSPLGSTELQIPYDCIFDQPSPTAQPVIFSFAELSHFALRLFRLLQ</sequence>
<dbReference type="OrthoDB" id="76567at2759"/>
<evidence type="ECO:0000313" key="2">
    <source>
        <dbReference type="Proteomes" id="UP000276215"/>
    </source>
</evidence>
<keyword evidence="2" id="KW-1185">Reference proteome</keyword>
<dbReference type="Proteomes" id="UP000276215">
    <property type="component" value="Unassembled WGS sequence"/>
</dbReference>
<accession>A0A3N4IXU6</accession>
<dbReference type="AlphaFoldDB" id="A0A3N4IXU6"/>
<gene>
    <name evidence="1" type="ORF">L873DRAFT_390164</name>
</gene>
<name>A0A3N4IXU6_9PEZI</name>
<dbReference type="EMBL" id="ML120516">
    <property type="protein sequence ID" value="RPA90706.1"/>
    <property type="molecule type" value="Genomic_DNA"/>
</dbReference>
<evidence type="ECO:0000313" key="1">
    <source>
        <dbReference type="EMBL" id="RPA90706.1"/>
    </source>
</evidence>